<evidence type="ECO:0000256" key="9">
    <source>
        <dbReference type="ARBA" id="ARBA00022927"/>
    </source>
</evidence>
<evidence type="ECO:0000256" key="13">
    <source>
        <dbReference type="PROSITE-ProRule" id="PRU00059"/>
    </source>
</evidence>
<feature type="domain" description="CUB" evidence="17">
    <location>
        <begin position="3601"/>
        <end position="3706"/>
    </location>
</feature>
<feature type="domain" description="CUB" evidence="17">
    <location>
        <begin position="979"/>
        <end position="1094"/>
    </location>
</feature>
<dbReference type="PANTHER" id="PTHR24251:SF51">
    <property type="entry name" value="CUBILIN-LIKE"/>
    <property type="match status" value="1"/>
</dbReference>
<dbReference type="SMART" id="SM00042">
    <property type="entry name" value="CUB"/>
    <property type="match status" value="24"/>
</dbReference>
<keyword evidence="9" id="KW-0653">Protein transport</keyword>
<dbReference type="FunFam" id="2.10.25.10:FF:000379">
    <property type="entry name" value="Cubilin"/>
    <property type="match status" value="1"/>
</dbReference>
<feature type="disulfide bond" evidence="14">
    <location>
        <begin position="501"/>
        <end position="510"/>
    </location>
</feature>
<feature type="domain" description="CUB" evidence="17">
    <location>
        <begin position="634"/>
        <end position="745"/>
    </location>
</feature>
<dbReference type="Gene3D" id="2.60.120.290">
    <property type="entry name" value="Spermadhesin, CUB domain"/>
    <property type="match status" value="26"/>
</dbReference>
<dbReference type="InterPro" id="IPR000152">
    <property type="entry name" value="EGF-type_Asp/Asn_hydroxyl_site"/>
</dbReference>
<evidence type="ECO:0000313" key="19">
    <source>
        <dbReference type="EnsemblMetazoa" id="GBRI009477-PA"/>
    </source>
</evidence>
<feature type="domain" description="CUB" evidence="17">
    <location>
        <begin position="1100"/>
        <end position="1214"/>
    </location>
</feature>
<feature type="domain" description="CUB" evidence="17">
    <location>
        <begin position="3229"/>
        <end position="3343"/>
    </location>
</feature>
<dbReference type="Proteomes" id="UP000091820">
    <property type="component" value="Unassembled WGS sequence"/>
</dbReference>
<feature type="coiled-coil region" evidence="15">
    <location>
        <begin position="130"/>
        <end position="164"/>
    </location>
</feature>
<dbReference type="SMART" id="SM00179">
    <property type="entry name" value="EGF_CA"/>
    <property type="match status" value="6"/>
</dbReference>
<feature type="domain" description="CUB" evidence="17">
    <location>
        <begin position="1433"/>
        <end position="1544"/>
    </location>
</feature>
<dbReference type="PROSITE" id="PS01187">
    <property type="entry name" value="EGF_CA"/>
    <property type="match status" value="2"/>
</dbReference>
<feature type="signal peptide" evidence="16">
    <location>
        <begin position="1"/>
        <end position="26"/>
    </location>
</feature>
<dbReference type="PROSITE" id="PS01186">
    <property type="entry name" value="EGF_2"/>
    <property type="match status" value="3"/>
</dbReference>
<dbReference type="CDD" id="cd00054">
    <property type="entry name" value="EGF_CA"/>
    <property type="match status" value="5"/>
</dbReference>
<organism evidence="19 20">
    <name type="scientific">Glossina brevipalpis</name>
    <dbReference type="NCBI Taxonomy" id="37001"/>
    <lineage>
        <taxon>Eukaryota</taxon>
        <taxon>Metazoa</taxon>
        <taxon>Ecdysozoa</taxon>
        <taxon>Arthropoda</taxon>
        <taxon>Hexapoda</taxon>
        <taxon>Insecta</taxon>
        <taxon>Pterygota</taxon>
        <taxon>Neoptera</taxon>
        <taxon>Endopterygota</taxon>
        <taxon>Diptera</taxon>
        <taxon>Brachycera</taxon>
        <taxon>Muscomorpha</taxon>
        <taxon>Hippoboscoidea</taxon>
        <taxon>Glossinidae</taxon>
        <taxon>Glossina</taxon>
    </lineage>
</organism>
<dbReference type="InterPro" id="IPR000859">
    <property type="entry name" value="CUB_dom"/>
</dbReference>
<evidence type="ECO:0000313" key="20">
    <source>
        <dbReference type="Proteomes" id="UP000091820"/>
    </source>
</evidence>
<feature type="domain" description="CUB" evidence="17">
    <location>
        <begin position="1218"/>
        <end position="1330"/>
    </location>
</feature>
<feature type="domain" description="EGF-like" evidence="18">
    <location>
        <begin position="197"/>
        <end position="238"/>
    </location>
</feature>
<dbReference type="VEuPathDB" id="VectorBase:GBRI009477"/>
<feature type="domain" description="CUB" evidence="17">
    <location>
        <begin position="517"/>
        <end position="630"/>
    </location>
</feature>
<dbReference type="EnsemblMetazoa" id="GBRI009477-RA">
    <property type="protein sequence ID" value="GBRI009477-PA"/>
    <property type="gene ID" value="GBRI009477"/>
</dbReference>
<feature type="domain" description="EGF-like" evidence="18">
    <location>
        <begin position="474"/>
        <end position="511"/>
    </location>
</feature>
<evidence type="ECO:0000256" key="6">
    <source>
        <dbReference type="ARBA" id="ARBA00022729"/>
    </source>
</evidence>
<comment type="subcellular location">
    <subcellularLocation>
        <location evidence="1">Cell membrane</location>
        <topology evidence="1">Peripheral membrane protein</topology>
    </subcellularLocation>
</comment>
<dbReference type="FunFam" id="2.10.25.10:FF:000260">
    <property type="entry name" value="Notch receptor 4"/>
    <property type="match status" value="1"/>
</dbReference>
<feature type="disulfide bond" evidence="14">
    <location>
        <begin position="462"/>
        <end position="471"/>
    </location>
</feature>
<dbReference type="FunFam" id="2.10.25.10:FF:000095">
    <property type="entry name" value="Notch, isoform B"/>
    <property type="match status" value="1"/>
</dbReference>
<evidence type="ECO:0000256" key="1">
    <source>
        <dbReference type="ARBA" id="ARBA00004202"/>
    </source>
</evidence>
<keyword evidence="20" id="KW-1185">Reference proteome</keyword>
<keyword evidence="8" id="KW-0106">Calcium</keyword>
<feature type="domain" description="CUB" evidence="17">
    <location>
        <begin position="857"/>
        <end position="972"/>
    </location>
</feature>
<dbReference type="PROSITE" id="PS01180">
    <property type="entry name" value="CUB"/>
    <property type="match status" value="23"/>
</dbReference>
<feature type="domain" description="CUB" evidence="17">
    <location>
        <begin position="2751"/>
        <end position="2871"/>
    </location>
</feature>
<dbReference type="SUPFAM" id="SSF49854">
    <property type="entry name" value="Spermadhesin, CUB domain"/>
    <property type="match status" value="26"/>
</dbReference>
<evidence type="ECO:0000259" key="17">
    <source>
        <dbReference type="PROSITE" id="PS01180"/>
    </source>
</evidence>
<dbReference type="FunFam" id="2.60.120.290:FF:000068">
    <property type="entry name" value="Metalloendopeptidase"/>
    <property type="match status" value="1"/>
</dbReference>
<dbReference type="InterPro" id="IPR009030">
    <property type="entry name" value="Growth_fac_rcpt_cys_sf"/>
</dbReference>
<dbReference type="InterPro" id="IPR000742">
    <property type="entry name" value="EGF"/>
</dbReference>
<feature type="disulfide bond" evidence="13">
    <location>
        <begin position="979"/>
        <end position="1006"/>
    </location>
</feature>
<feature type="disulfide bond" evidence="14">
    <location>
        <begin position="228"/>
        <end position="237"/>
    </location>
</feature>
<dbReference type="Pfam" id="PF07645">
    <property type="entry name" value="EGF_CA"/>
    <property type="match status" value="3"/>
</dbReference>
<proteinExistence type="predicted"/>
<feature type="disulfide bond" evidence="13">
    <location>
        <begin position="2137"/>
        <end position="2164"/>
    </location>
</feature>
<keyword evidence="15" id="KW-0175">Coiled coil</keyword>
<dbReference type="InterPro" id="IPR035914">
    <property type="entry name" value="Sperma_CUB_dom_sf"/>
</dbReference>
<keyword evidence="5" id="KW-0479">Metal-binding</keyword>
<feature type="domain" description="CUB" evidence="17">
    <location>
        <begin position="2986"/>
        <end position="3108"/>
    </location>
</feature>
<reference evidence="19" key="2">
    <citation type="submission" date="2020-05" db="UniProtKB">
        <authorList>
            <consortium name="EnsemblMetazoa"/>
        </authorList>
    </citation>
    <scope>IDENTIFICATION</scope>
    <source>
        <strain evidence="19">IAEA</strain>
    </source>
</reference>
<feature type="domain" description="CUB" evidence="17">
    <location>
        <begin position="2507"/>
        <end position="2626"/>
    </location>
</feature>
<keyword evidence="7" id="KW-0677">Repeat</keyword>
<dbReference type="STRING" id="37001.A0A1A9W7X6"/>
<dbReference type="Gene3D" id="2.10.25.10">
    <property type="entry name" value="Laminin"/>
    <property type="match status" value="6"/>
</dbReference>
<evidence type="ECO:0000259" key="18">
    <source>
        <dbReference type="PROSITE" id="PS50026"/>
    </source>
</evidence>
<evidence type="ECO:0000256" key="12">
    <source>
        <dbReference type="ARBA" id="ARBA00023180"/>
    </source>
</evidence>
<keyword evidence="4 14" id="KW-0245">EGF-like domain</keyword>
<keyword evidence="12" id="KW-0325">Glycoprotein</keyword>
<dbReference type="CDD" id="cd22201">
    <property type="entry name" value="cubilin_NTD"/>
    <property type="match status" value="1"/>
</dbReference>
<dbReference type="SMART" id="SM00181">
    <property type="entry name" value="EGF"/>
    <property type="match status" value="8"/>
</dbReference>
<evidence type="ECO:0000256" key="2">
    <source>
        <dbReference type="ARBA" id="ARBA00022448"/>
    </source>
</evidence>
<name>A0A1A9W7X6_9MUSC</name>
<evidence type="ECO:0000256" key="15">
    <source>
        <dbReference type="SAM" id="Coils"/>
    </source>
</evidence>
<dbReference type="FunFam" id="2.60.120.290:FF:000005">
    <property type="entry name" value="Procollagen C-endopeptidase enhancer 1"/>
    <property type="match status" value="4"/>
</dbReference>
<accession>A0A1A9W7X6</accession>
<keyword evidence="11 14" id="KW-1015">Disulfide bond</keyword>
<dbReference type="PROSITE" id="PS00010">
    <property type="entry name" value="ASX_HYDROXYL"/>
    <property type="match status" value="3"/>
</dbReference>
<feature type="domain" description="CUB" evidence="17">
    <location>
        <begin position="2874"/>
        <end position="2985"/>
    </location>
</feature>
<keyword evidence="6 16" id="KW-0732">Signal</keyword>
<feature type="domain" description="CUB" evidence="17">
    <location>
        <begin position="1331"/>
        <end position="1393"/>
    </location>
</feature>
<comment type="caution">
    <text evidence="14">Lacks conserved residue(s) required for the propagation of feature annotation.</text>
</comment>
<dbReference type="GO" id="GO:0003008">
    <property type="term" value="P:system process"/>
    <property type="evidence" value="ECO:0007669"/>
    <property type="project" value="UniProtKB-ARBA"/>
</dbReference>
<keyword evidence="10" id="KW-0472">Membrane</keyword>
<dbReference type="InterPro" id="IPR049883">
    <property type="entry name" value="NOTCH1_EGF-like"/>
</dbReference>
<feature type="domain" description="CUB" evidence="17">
    <location>
        <begin position="3347"/>
        <end position="3490"/>
    </location>
</feature>
<dbReference type="Pfam" id="PF00431">
    <property type="entry name" value="CUB"/>
    <property type="match status" value="22"/>
</dbReference>
<dbReference type="PANTHER" id="PTHR24251">
    <property type="entry name" value="OVOCHYMASE-RELATED"/>
    <property type="match status" value="1"/>
</dbReference>
<dbReference type="GO" id="GO:0015031">
    <property type="term" value="P:protein transport"/>
    <property type="evidence" value="ECO:0007669"/>
    <property type="project" value="UniProtKB-KW"/>
</dbReference>
<feature type="domain" description="EGF-like" evidence="18">
    <location>
        <begin position="436"/>
        <end position="472"/>
    </location>
</feature>
<sequence length="3713" mass="417841">MDNKNRLKPLTGIILLMTLNLPCGISLVNSPKIITKDGNLIFESGLDRNISFRLSGKSRLNVNDEYDLLDLLIQNKKGRTAASLGEGNEEWTEEEEAILKQLTSDMDLVKRRVFGPNGLEYRFYLLQNRTRVAQQLLRRYTNRLQQTENRVKILQERLEKQECRSNPCENGGICFNIFGGFMCKCSKNFEGPTCNQDVNECALYAGTDLGCQNGAQCVNQFGSYSCICQPGWYGIHCTQRKGDCMQSSNWELCGHGVCVSSNDTFGYKCICDQGWRTNDLIPACTVDVDECAVSHTVCSTKCINLPGSFTCAPCPAGLTGNGISCRDLDECAENNGGCSLNPKVHCINSYGSSHCGECPLGWMGDGRTCVRSSSSADFTGSDSSTSTAIGSLASCTSNNICHPLAACNEVSNTVVCSCPAGMIGSGIGMNGCVSGSNKNCLNQPCKNGGTCLDSGDGYFCVCPSGFMQPNCTAISNACMPNPCLNGGRCVAKLGEQYQCQCTPGYTGKRCGNRFNRCGGVLADPTGRLTYPLGSPYEHNVQCAWIIRTSEALVLNVTFRSFELEDGTDCRYDWLQINDGRTAADQIIGRFCGSHMPNGGNIISSTNNLYLWFRSDNSTAAQGFDLEWQSIPPQCGGVFTVETHGTIATPGSPGNYPKNRDCRWHLKAPRNKRLKFTFFSLNIEKHDSCNYDYVEIKDAISGHDMEKYCSSSHPQPLLLPTNEVNIHFHSDNVGSDTGFQIYYSTEERIPGCGGVYTLPEGHIQSPLLIEDSIACEYEIRVPSNESIILNFEKLKMATDDCIKIYVLKSETLEESLYAKYCGDYKGTLPLLYIEFNKVLIKFYGESGAEFKVYYRSSCSFTYQSEEGVLYSPNYPNITKEARFCLYTINTEPNTVISLYFDDFDVKDSSLEHKDCVYTYLAIDNNIGKSAWDSYCNEKSPLRDFVTKHNLFYLHFRTSPTSSGRGFKIKYKAIPIGKGDCGSVYTKPGYTIRLPTDEEGLYMHDMECYWVIKAPPHKYIFLNWKSFKLEESSDCNYDYVEVYDNLANKENSRPLGRYCDAHPPESMLTHSGLVTIKFVSDAFDAMEGFELNYEFVDAINQCGGYIYSSTGKINSPNWPGNYTENLDCHWILNTPPGSQLELKIEIFDVEYIKNCSHDWLDIRNGGSNQSTLIGRFCGNISSIPRSIPSFTNQMFLHFHTDSFVSLRGFQLRWQVFSNGCGGNLKAKAGVITSPFYPKSYPNEADCEWRIHVPAGSVIQFKIEDLALETSSSCHYDTLQLYDGSSMSHHLLVSLCDDITSSEYVTTHNEALVRFISDESNRERGFMLSFKANCSIVLNKIFGVIESPNYGEDLNPDNEEVNCTWTIKAPKGNRINLEFSNFFSLEEKQSISIQDGNQTYQIKEMYHNFNSSSDTLILKQSNNLVSFQLEYVMVGCIKTFHEKSGNFTSPKHPKPYDNNLECLWEIFTSPGQGIEVTVADLDVEDSVNCTKDALLITSHPKNPNVKERHCGRHTNLVITSASHYLQIKFYSDGQGNGKGFTVNYKIIKTSCGGVLSSKTGIITSPHYPNNYPQNSDCEWSLRVSPYHSITFTMIELDVEDFSSCSMDYVEASETLDGETTSQLFKVCGTLETKNVTTWRSSTNSVTVRFHTDDTIASKGFKLSYEEDCGSRIILENEGNWDRKEISVTKHAAVNQTCQWQLETKDLSEHVALTISHVHLNFIWSRKYRTENECSIQGGIIYEGPSTTGPVRAKFCKVHPPYMVSYGHALTVTVPLSVLSEFEATVSRQNNMCGFSTTVFGRSLAGKFSSPYYPSSYPVNMQCFWDINASAGNRVVLVIESIDLEDSESCNNDYVEVRLTDMTAPPLGVFCGNEVPGPIGPAEVLLVTFNSDSNEVVGNGFVASYNYVMHNEVNGTTGVIESPGYPTKFHSDDEYSWRITVDKNYVILLNIKHILDEDIRFIKVYDGYTDIGAPIEFDNSQFIQSNTNVLYFTTKRGPFQFEWHQLSKEAVRANRSASLTAAICGSSTLKIDSPFTFSSPGYPNGYADSLNCSWLIIPANPLTHVELKFREIDLEDYTECADYVELYSGSDLQNWQPLTKTCKKTPETIVGYKGLPYLRMDFITDTYINKTGFTADISTECGSVLTDRRRFVNITRLVNNRNRIRMECVWTIRVRQGRRIKLTFPDSILMPDNSNEVNCRNYFLVRNGINQDSPFLGKGKYCDNHITDVLETSSNRAYVKFFRNGFPDFRASFHYEEMVQGCSKEIVLIDSYRLDRQQTITSPNYPNLPNPHSECIWIIRAPLHKSISVHFWDKYDLATGSQHDICDHEYLQINDGSTEMSPLLGRYCGRTPPNSVHSSSNVMRVTYFTDLSEPHVGFKANLTIARCGGSYYDNEGTIKSPEFIKFLNDEVEVECVYTIEMPLGSTISLTVDRINLPDNDNCTEGTHLELQEIDAFSAPEDNVTDILHLCGTATNVYIVETNKLLIKFKIKKELRKSENFQLSYSSIGTRCGQTIAAAAGVLQTPGYPVGLRKPTMCSWRLKVTKGKRVKVEILDFNGGSPNTQIGFLRRRPGFPNRLFFANDFAMTSIIARVLDNPPAVLYSTDNTMAIDAFLLSITENRGFKLRFSSDEDSVYCHNKMYLEAITDPKVLIFSPDGNNAIYCAYNFKIEYNQTLSLLISHHEYSQQRIMYSPVWCKALSPLTIMRGEYKLLPQLMCQNKTQPSARFPYSIQMILSGSKQNHLKSLELQYQVFECGGFWPIDYYGKFVITEPVMTTRTGRLECAWFVIDQEDKIDSPDTVGGVQLEIQLTTDFKGKCEDEYLIVYNGPNQNFPHFGRFCQQSSMDPMVVTGGLFFEFITNNYNNRSTFNVTVAEGSGCGGKLNYPYRQLTIFLRDKNNIECIWELVTEPGFHLAAVFSYSFSLEDSPNCTKDYLKIQQRSPGEEWKDLMILCGRSRPNSVNTTEIEMRVILRTDNDTTGDGFTLGFERNCGGVFYANDEMQQIHSPGYPESYPANLTCNYTILPSKYLENPAGGNNLLVHFLDFEVEDAPLISCRFDNVTIHTIDYYGNMEQTVLCGKKSNYMIRASKAITLILRTDDSFNSKGFLFEYGPNKCGGTITNSTVISSPKDYNSDKYPRSTVCIWHLNAPENYKILLKFEELDFESQSLCTFDGLQIYKGSKAVDDQRLAKLCGNLTNHLKFMQIPQNNGLLVSYSDMHDPSKGFRVLVTFIKNCDRNIFLSNNNSSYVFNSYSEQYTNNLDCSWIFSTTSERQLSIEFNNFHIEDSMNCKNDYLEVRDGNGMFADLIGKFCGHNLPPTLVSSGRAMLLRFVTDMKETSGGFAAVIKSTPTLCGQQSFNLENNQTAIIKSPDDGSGKYPISISCIWKVQSGTFIHFEFDKLDLEGPDSNHSCSNDYLKIINSDDVEMIEKGYGSKLVFNGINRNSISSGYDFLAEHIYCGSQKPSDYFSGSKTVFIKFRSNENVTKSGFNIKATPAHGCYRNFTGVHGSIRLEEYVEHCDVFIRSPQNTTLSLYYRDATFTEYDCLKEYIEVFDVHSNTSLQKICSYTEVGKSLFSLTNELRLHVQLSGYYTQLSITYLASTESPGCGGDMYNTAGLITSPYYPQNIRNNSDCLWNIRVPSNMQVLLKFLVFDLGAKSTCHTDYVQIIEHDEAGVGKDNPQSYKSNKSFLTVRFHKTVNYDGTGWVMTFEGDYSNFKIV</sequence>
<evidence type="ECO:0000256" key="14">
    <source>
        <dbReference type="PROSITE-ProRule" id="PRU00076"/>
    </source>
</evidence>
<feature type="domain" description="CUB" evidence="17">
    <location>
        <begin position="1789"/>
        <end position="1904"/>
    </location>
</feature>
<keyword evidence="3" id="KW-1003">Cell membrane</keyword>
<feature type="chain" id="PRO_5008400069" description="Cubilin" evidence="16">
    <location>
        <begin position="27"/>
        <end position="3713"/>
    </location>
</feature>
<reference evidence="20" key="1">
    <citation type="submission" date="2014-03" db="EMBL/GenBank/DDBJ databases">
        <authorList>
            <person name="Aksoy S."/>
            <person name="Warren W."/>
            <person name="Wilson R.K."/>
        </authorList>
    </citation>
    <scope>NUCLEOTIDE SEQUENCE [LARGE SCALE GENOMIC DNA]</scope>
    <source>
        <strain evidence="20">IAEA</strain>
    </source>
</reference>
<feature type="domain" description="CUB" evidence="17">
    <location>
        <begin position="2383"/>
        <end position="2503"/>
    </location>
</feature>
<dbReference type="InterPro" id="IPR018097">
    <property type="entry name" value="EGF_Ca-bd_CS"/>
</dbReference>
<evidence type="ECO:0000256" key="10">
    <source>
        <dbReference type="ARBA" id="ARBA00023136"/>
    </source>
</evidence>
<feature type="disulfide bond" evidence="14">
    <location>
        <begin position="185"/>
        <end position="194"/>
    </location>
</feature>
<feature type="domain" description="CUB" evidence="17">
    <location>
        <begin position="2020"/>
        <end position="2136"/>
    </location>
</feature>
<protein>
    <recommendedName>
        <fullName evidence="21">Cubilin</fullName>
    </recommendedName>
</protein>
<feature type="disulfide bond" evidence="13">
    <location>
        <begin position="634"/>
        <end position="661"/>
    </location>
</feature>
<dbReference type="InterPro" id="IPR001881">
    <property type="entry name" value="EGF-like_Ca-bd_dom"/>
</dbReference>
<dbReference type="SUPFAM" id="SSF57196">
    <property type="entry name" value="EGF/Laminin"/>
    <property type="match status" value="5"/>
</dbReference>
<feature type="domain" description="CUB" evidence="17">
    <location>
        <begin position="1548"/>
        <end position="1664"/>
    </location>
</feature>
<feature type="domain" description="EGF-like" evidence="18">
    <location>
        <begin position="159"/>
        <end position="195"/>
    </location>
</feature>
<evidence type="ECO:0000256" key="8">
    <source>
        <dbReference type="ARBA" id="ARBA00022837"/>
    </source>
</evidence>
<feature type="domain" description="CUB" evidence="17">
    <location>
        <begin position="2137"/>
        <end position="2252"/>
    </location>
</feature>
<evidence type="ECO:0000256" key="7">
    <source>
        <dbReference type="ARBA" id="ARBA00022737"/>
    </source>
</evidence>
<evidence type="ECO:0000256" key="5">
    <source>
        <dbReference type="ARBA" id="ARBA00022723"/>
    </source>
</evidence>
<dbReference type="FunFam" id="2.60.120.290:FF:000060">
    <property type="entry name" value="Cubilin homolog"/>
    <property type="match status" value="1"/>
</dbReference>
<dbReference type="PROSITE" id="PS50026">
    <property type="entry name" value="EGF_3"/>
    <property type="match status" value="4"/>
</dbReference>
<dbReference type="PROSITE" id="PS00022">
    <property type="entry name" value="EGF_1"/>
    <property type="match status" value="3"/>
</dbReference>
<evidence type="ECO:0000256" key="4">
    <source>
        <dbReference type="ARBA" id="ARBA00022536"/>
    </source>
</evidence>
<evidence type="ECO:0000256" key="11">
    <source>
        <dbReference type="ARBA" id="ARBA00023157"/>
    </source>
</evidence>
<dbReference type="FunFam" id="2.60.120.290:FF:000013">
    <property type="entry name" value="Membrane frizzled-related protein"/>
    <property type="match status" value="4"/>
</dbReference>
<keyword evidence="2" id="KW-0813">Transport</keyword>
<feature type="domain" description="CUB" evidence="17">
    <location>
        <begin position="3110"/>
        <end position="3226"/>
    </location>
</feature>
<evidence type="ECO:0000256" key="16">
    <source>
        <dbReference type="SAM" id="SignalP"/>
    </source>
</evidence>
<dbReference type="GO" id="GO:0005509">
    <property type="term" value="F:calcium ion binding"/>
    <property type="evidence" value="ECO:0007669"/>
    <property type="project" value="InterPro"/>
</dbReference>
<feature type="disulfide bond" evidence="13">
    <location>
        <begin position="3110"/>
        <end position="3137"/>
    </location>
</feature>
<dbReference type="Pfam" id="PF00008">
    <property type="entry name" value="EGF"/>
    <property type="match status" value="3"/>
</dbReference>
<dbReference type="SUPFAM" id="SSF57184">
    <property type="entry name" value="Growth factor receptor domain"/>
    <property type="match status" value="1"/>
</dbReference>
<evidence type="ECO:0000256" key="3">
    <source>
        <dbReference type="ARBA" id="ARBA00022475"/>
    </source>
</evidence>
<evidence type="ECO:0008006" key="21">
    <source>
        <dbReference type="Google" id="ProtNLM"/>
    </source>
</evidence>
<dbReference type="FunFam" id="2.10.25.10:FF:000321">
    <property type="entry name" value="Protein delta homolog 1"/>
    <property type="match status" value="1"/>
</dbReference>
<dbReference type="CDD" id="cd00041">
    <property type="entry name" value="CUB"/>
    <property type="match status" value="21"/>
</dbReference>
<feature type="domain" description="CUB" evidence="17">
    <location>
        <begin position="751"/>
        <end position="856"/>
    </location>
</feature>
<feature type="domain" description="CUB" evidence="17">
    <location>
        <begin position="2258"/>
        <end position="2381"/>
    </location>
</feature>
<dbReference type="GO" id="GO:0005886">
    <property type="term" value="C:plasma membrane"/>
    <property type="evidence" value="ECO:0007669"/>
    <property type="project" value="UniProtKB-SubCell"/>
</dbReference>